<sequence>MVDAHETPAYPPAHSTWQFAPPARRNSRRRTAALVALGVVLAVVAAGSVAGIITIGVAIAQSTSPTTIDDDALTQTIAEECVVMESTVESMPVYGTAQQQSDAIRDQNRAVEVMIAAIRSKRADEILADPPADQWLDDWQSLVDARAELADELLSDPNASLVVPVDRAGDPITDRMDDVWPFVPTCTVPVALTAPDADALSG</sequence>
<keyword evidence="2" id="KW-0472">Membrane</keyword>
<dbReference type="EMBL" id="SDPP02000003">
    <property type="protein sequence ID" value="KAA1376443.1"/>
    <property type="molecule type" value="Genomic_DNA"/>
</dbReference>
<evidence type="ECO:0000313" key="4">
    <source>
        <dbReference type="Proteomes" id="UP001515100"/>
    </source>
</evidence>
<evidence type="ECO:0000256" key="2">
    <source>
        <dbReference type="SAM" id="Phobius"/>
    </source>
</evidence>
<name>A0A641AM16_9ACTN</name>
<keyword evidence="4" id="KW-1185">Reference proteome</keyword>
<reference evidence="3" key="1">
    <citation type="submission" date="2019-09" db="EMBL/GenBank/DDBJ databases">
        <authorList>
            <person name="Li J."/>
        </authorList>
    </citation>
    <scope>NUCLEOTIDE SEQUENCE [LARGE SCALE GENOMIC DNA]</scope>
    <source>
        <strain evidence="3">NRBC 14897</strain>
    </source>
</reference>
<dbReference type="RefSeq" id="WP_129184508.1">
    <property type="nucleotide sequence ID" value="NZ_JAGIOG010000001.1"/>
</dbReference>
<organism evidence="3 4">
    <name type="scientific">Aeromicrobium fastidiosum</name>
    <dbReference type="NCBI Taxonomy" id="52699"/>
    <lineage>
        <taxon>Bacteria</taxon>
        <taxon>Bacillati</taxon>
        <taxon>Actinomycetota</taxon>
        <taxon>Actinomycetes</taxon>
        <taxon>Propionibacteriales</taxon>
        <taxon>Nocardioidaceae</taxon>
        <taxon>Aeromicrobium</taxon>
    </lineage>
</organism>
<dbReference type="OrthoDB" id="3745845at2"/>
<keyword evidence="2" id="KW-0812">Transmembrane</keyword>
<evidence type="ECO:0000256" key="1">
    <source>
        <dbReference type="SAM" id="MobiDB-lite"/>
    </source>
</evidence>
<dbReference type="Proteomes" id="UP001515100">
    <property type="component" value="Unassembled WGS sequence"/>
</dbReference>
<accession>A0A641AM16</accession>
<comment type="caution">
    <text evidence="3">The sequence shown here is derived from an EMBL/GenBank/DDBJ whole genome shotgun (WGS) entry which is preliminary data.</text>
</comment>
<proteinExistence type="predicted"/>
<keyword evidence="2" id="KW-1133">Transmembrane helix</keyword>
<feature type="region of interest" description="Disordered" evidence="1">
    <location>
        <begin position="1"/>
        <end position="23"/>
    </location>
</feature>
<dbReference type="AlphaFoldDB" id="A0A641AM16"/>
<evidence type="ECO:0000313" key="3">
    <source>
        <dbReference type="EMBL" id="KAA1376443.1"/>
    </source>
</evidence>
<feature type="transmembrane region" description="Helical" evidence="2">
    <location>
        <begin position="34"/>
        <end position="59"/>
    </location>
</feature>
<protein>
    <submittedName>
        <fullName evidence="3">Uncharacterized protein</fullName>
    </submittedName>
</protein>
<gene>
    <name evidence="3" type="ORF">ESP62_013535</name>
</gene>